<dbReference type="EMBL" id="JAIWYP010000003">
    <property type="protein sequence ID" value="KAH3854937.1"/>
    <property type="molecule type" value="Genomic_DNA"/>
</dbReference>
<name>A0A9D4LD12_DREPO</name>
<evidence type="ECO:0000313" key="1">
    <source>
        <dbReference type="EMBL" id="KAH3854937.1"/>
    </source>
</evidence>
<comment type="caution">
    <text evidence="1">The sequence shown here is derived from an EMBL/GenBank/DDBJ whole genome shotgun (WGS) entry which is preliminary data.</text>
</comment>
<sequence length="73" mass="8471">MSGKRTQDYFRVLQDVDHMVRGEVVVDDFVVDFESGLWAAIREVFRGAAIHRCSFHWGQAVLRNDVVRVTFKT</sequence>
<gene>
    <name evidence="1" type="ORF">DPMN_097497</name>
</gene>
<reference evidence="1" key="2">
    <citation type="submission" date="2020-11" db="EMBL/GenBank/DDBJ databases">
        <authorList>
            <person name="McCartney M.A."/>
            <person name="Auch B."/>
            <person name="Kono T."/>
            <person name="Mallez S."/>
            <person name="Becker A."/>
            <person name="Gohl D.M."/>
            <person name="Silverstein K.A.T."/>
            <person name="Koren S."/>
            <person name="Bechman K.B."/>
            <person name="Herman A."/>
            <person name="Abrahante J.E."/>
            <person name="Garbe J."/>
        </authorList>
    </citation>
    <scope>NUCLEOTIDE SEQUENCE</scope>
    <source>
        <strain evidence="1">Duluth1</strain>
        <tissue evidence="1">Whole animal</tissue>
    </source>
</reference>
<protein>
    <recommendedName>
        <fullName evidence="3">Transposase</fullName>
    </recommendedName>
</protein>
<organism evidence="1 2">
    <name type="scientific">Dreissena polymorpha</name>
    <name type="common">Zebra mussel</name>
    <name type="synonym">Mytilus polymorpha</name>
    <dbReference type="NCBI Taxonomy" id="45954"/>
    <lineage>
        <taxon>Eukaryota</taxon>
        <taxon>Metazoa</taxon>
        <taxon>Spiralia</taxon>
        <taxon>Lophotrochozoa</taxon>
        <taxon>Mollusca</taxon>
        <taxon>Bivalvia</taxon>
        <taxon>Autobranchia</taxon>
        <taxon>Heteroconchia</taxon>
        <taxon>Euheterodonta</taxon>
        <taxon>Imparidentia</taxon>
        <taxon>Neoheterodontei</taxon>
        <taxon>Myida</taxon>
        <taxon>Dreissenoidea</taxon>
        <taxon>Dreissenidae</taxon>
        <taxon>Dreissena</taxon>
    </lineage>
</organism>
<evidence type="ECO:0000313" key="2">
    <source>
        <dbReference type="Proteomes" id="UP000828390"/>
    </source>
</evidence>
<dbReference type="Proteomes" id="UP000828390">
    <property type="component" value="Unassembled WGS sequence"/>
</dbReference>
<reference evidence="1" key="1">
    <citation type="journal article" date="2019" name="bioRxiv">
        <title>The Genome of the Zebra Mussel, Dreissena polymorpha: A Resource for Invasive Species Research.</title>
        <authorList>
            <person name="McCartney M.A."/>
            <person name="Auch B."/>
            <person name="Kono T."/>
            <person name="Mallez S."/>
            <person name="Zhang Y."/>
            <person name="Obille A."/>
            <person name="Becker A."/>
            <person name="Abrahante J.E."/>
            <person name="Garbe J."/>
            <person name="Badalamenti J.P."/>
            <person name="Herman A."/>
            <person name="Mangelson H."/>
            <person name="Liachko I."/>
            <person name="Sullivan S."/>
            <person name="Sone E.D."/>
            <person name="Koren S."/>
            <person name="Silverstein K.A.T."/>
            <person name="Beckman K.B."/>
            <person name="Gohl D.M."/>
        </authorList>
    </citation>
    <scope>NUCLEOTIDE SEQUENCE</scope>
    <source>
        <strain evidence="1">Duluth1</strain>
        <tissue evidence="1">Whole animal</tissue>
    </source>
</reference>
<keyword evidence="2" id="KW-1185">Reference proteome</keyword>
<evidence type="ECO:0008006" key="3">
    <source>
        <dbReference type="Google" id="ProtNLM"/>
    </source>
</evidence>
<dbReference type="AlphaFoldDB" id="A0A9D4LD12"/>
<proteinExistence type="predicted"/>
<accession>A0A9D4LD12</accession>